<dbReference type="Gene3D" id="3.30.390.50">
    <property type="entry name" value="CO dehydrogenase flavoprotein, C-terminal domain"/>
    <property type="match status" value="1"/>
</dbReference>
<dbReference type="AlphaFoldDB" id="A0A261SFF6"/>
<evidence type="ECO:0000313" key="4">
    <source>
        <dbReference type="Proteomes" id="UP000217005"/>
    </source>
</evidence>
<dbReference type="Gene3D" id="3.30.43.10">
    <property type="entry name" value="Uridine Diphospho-n-acetylenolpyruvylglucosamine Reductase, domain 2"/>
    <property type="match status" value="1"/>
</dbReference>
<dbReference type="Pfam" id="PF03450">
    <property type="entry name" value="CO_deh_flav_C"/>
    <property type="match status" value="1"/>
</dbReference>
<feature type="domain" description="FAD-binding PCMH-type" evidence="2">
    <location>
        <begin position="1"/>
        <end position="222"/>
    </location>
</feature>
<evidence type="ECO:0000313" key="3">
    <source>
        <dbReference type="EMBL" id="OZI36124.1"/>
    </source>
</evidence>
<sequence length="330" mass="35360">MRPFEYVRAADAAHGVAAVTQQPGARFLAGGSNLIDLMKEDIERPVRLVDISHLPLTAIERGDAGLAIGALARNADTANHPLVRERYPLLTEAIVAGASGQIRNMATNGGNLLQRTRCPYFYDIATPCNKRQPGSGCAARQGLNRIHALFGWSDACVATYPGDMANALVALDARITLLDADGARRAMPLAELYRLPDDTPHLDTTLPHGALIVGIELPDDAATFASHSHYLKVRDRASYAFAMVSVAAALEIDGGVVRRARIVMGGVSHMPWRSTAAETLLVGEAPTAARFEQAAEVAFRHARPLAHNEYKIPLGKRAVARALAQAARLA</sequence>
<dbReference type="InterPro" id="IPR016167">
    <property type="entry name" value="FAD-bd_PCMH_sub1"/>
</dbReference>
<dbReference type="PANTHER" id="PTHR42659:SF1">
    <property type="entry name" value="OXIDOREDUCTASE"/>
    <property type="match status" value="1"/>
</dbReference>
<dbReference type="PROSITE" id="PS51387">
    <property type="entry name" value="FAD_PCMH"/>
    <property type="match status" value="1"/>
</dbReference>
<dbReference type="InterPro" id="IPR016169">
    <property type="entry name" value="FAD-bd_PCMH_sub2"/>
</dbReference>
<name>A0A261SFF6_9BORD</name>
<dbReference type="Proteomes" id="UP000217005">
    <property type="component" value="Unassembled WGS sequence"/>
</dbReference>
<comment type="caution">
    <text evidence="3">The sequence shown here is derived from an EMBL/GenBank/DDBJ whole genome shotgun (WGS) entry which is preliminary data.</text>
</comment>
<dbReference type="InterPro" id="IPR036318">
    <property type="entry name" value="FAD-bd_PCMH-like_sf"/>
</dbReference>
<reference evidence="3 4" key="1">
    <citation type="submission" date="2017-05" db="EMBL/GenBank/DDBJ databases">
        <title>Complete and WGS of Bordetella genogroups.</title>
        <authorList>
            <person name="Spilker T."/>
            <person name="LiPuma J."/>
        </authorList>
    </citation>
    <scope>NUCLEOTIDE SEQUENCE [LARGE SCALE GENOMIC DNA]</scope>
    <source>
        <strain evidence="3 4">AU17610</strain>
    </source>
</reference>
<protein>
    <submittedName>
        <fullName evidence="3">FAD-binding molybdopterin dehydrogenase</fullName>
    </submittedName>
</protein>
<keyword evidence="1" id="KW-0285">Flavoprotein</keyword>
<dbReference type="OrthoDB" id="9814706at2"/>
<dbReference type="InterPro" id="IPR005107">
    <property type="entry name" value="CO_DH_flav_C"/>
</dbReference>
<dbReference type="EMBL" id="NEVL01000003">
    <property type="protein sequence ID" value="OZI36124.1"/>
    <property type="molecule type" value="Genomic_DNA"/>
</dbReference>
<dbReference type="PANTHER" id="PTHR42659">
    <property type="entry name" value="XANTHINE DEHYDROGENASE SUBUNIT C-RELATED"/>
    <property type="match status" value="1"/>
</dbReference>
<evidence type="ECO:0000259" key="2">
    <source>
        <dbReference type="PROSITE" id="PS51387"/>
    </source>
</evidence>
<dbReference type="Pfam" id="PF00941">
    <property type="entry name" value="FAD_binding_5"/>
    <property type="match status" value="1"/>
</dbReference>
<dbReference type="InterPro" id="IPR016166">
    <property type="entry name" value="FAD-bd_PCMH"/>
</dbReference>
<dbReference type="InterPro" id="IPR051312">
    <property type="entry name" value="Diverse_Substr_Oxidored"/>
</dbReference>
<dbReference type="InterPro" id="IPR002346">
    <property type="entry name" value="Mopterin_DH_FAD-bd"/>
</dbReference>
<dbReference type="InterPro" id="IPR036683">
    <property type="entry name" value="CO_DH_flav_C_dom_sf"/>
</dbReference>
<evidence type="ECO:0000256" key="1">
    <source>
        <dbReference type="ARBA" id="ARBA00022827"/>
    </source>
</evidence>
<dbReference type="SMART" id="SM01092">
    <property type="entry name" value="CO_deh_flav_C"/>
    <property type="match status" value="1"/>
</dbReference>
<dbReference type="SUPFAM" id="SSF56176">
    <property type="entry name" value="FAD-binding/transporter-associated domain-like"/>
    <property type="match status" value="1"/>
</dbReference>
<dbReference type="GO" id="GO:0016491">
    <property type="term" value="F:oxidoreductase activity"/>
    <property type="evidence" value="ECO:0007669"/>
    <property type="project" value="InterPro"/>
</dbReference>
<organism evidence="3 4">
    <name type="scientific">Bordetella genomosp. 1</name>
    <dbReference type="NCBI Taxonomy" id="1395607"/>
    <lineage>
        <taxon>Bacteria</taxon>
        <taxon>Pseudomonadati</taxon>
        <taxon>Pseudomonadota</taxon>
        <taxon>Betaproteobacteria</taxon>
        <taxon>Burkholderiales</taxon>
        <taxon>Alcaligenaceae</taxon>
        <taxon>Bordetella</taxon>
    </lineage>
</organism>
<proteinExistence type="predicted"/>
<dbReference type="GO" id="GO:0071949">
    <property type="term" value="F:FAD binding"/>
    <property type="evidence" value="ECO:0007669"/>
    <property type="project" value="InterPro"/>
</dbReference>
<dbReference type="Gene3D" id="3.30.465.10">
    <property type="match status" value="2"/>
</dbReference>
<gene>
    <name evidence="3" type="ORF">CEG14_13915</name>
</gene>
<dbReference type="SUPFAM" id="SSF55447">
    <property type="entry name" value="CO dehydrogenase flavoprotein C-terminal domain-like"/>
    <property type="match status" value="1"/>
</dbReference>
<accession>A0A261SFF6</accession>
<dbReference type="RefSeq" id="WP_094826933.1">
    <property type="nucleotide sequence ID" value="NZ_NEVL01000003.1"/>
</dbReference>
<keyword evidence="1" id="KW-0274">FAD</keyword>